<dbReference type="SUPFAM" id="SSF48013">
    <property type="entry name" value="NusB-like"/>
    <property type="match status" value="1"/>
</dbReference>
<dbReference type="EMBL" id="JACHID010000002">
    <property type="protein sequence ID" value="MBB5021240.1"/>
    <property type="molecule type" value="Genomic_DNA"/>
</dbReference>
<dbReference type="AlphaFoldDB" id="A0A7W8DGB4"/>
<dbReference type="GO" id="GO:0031564">
    <property type="term" value="P:transcription antitermination"/>
    <property type="evidence" value="ECO:0007669"/>
    <property type="project" value="UniProtKB-KW"/>
</dbReference>
<keyword evidence="2" id="KW-0889">Transcription antitermination</keyword>
<dbReference type="InterPro" id="IPR006027">
    <property type="entry name" value="NusB_RsmB_TIM44"/>
</dbReference>
<dbReference type="GO" id="GO:0005829">
    <property type="term" value="C:cytosol"/>
    <property type="evidence" value="ECO:0007669"/>
    <property type="project" value="TreeGrafter"/>
</dbReference>
<keyword evidence="8" id="KW-1185">Reference proteome</keyword>
<feature type="domain" description="NusB/RsmB/TIM44" evidence="6">
    <location>
        <begin position="8"/>
        <end position="125"/>
    </location>
</feature>
<dbReference type="Gene3D" id="1.10.940.10">
    <property type="entry name" value="NusB-like"/>
    <property type="match status" value="1"/>
</dbReference>
<accession>A0A7W8DGB4</accession>
<protein>
    <submittedName>
        <fullName evidence="7">N utilization substance protein B</fullName>
    </submittedName>
</protein>
<dbReference type="GO" id="GO:0006353">
    <property type="term" value="P:DNA-templated transcription termination"/>
    <property type="evidence" value="ECO:0007669"/>
    <property type="project" value="InterPro"/>
</dbReference>
<reference evidence="7 8" key="1">
    <citation type="submission" date="2020-08" db="EMBL/GenBank/DDBJ databases">
        <title>Genomic Encyclopedia of Type Strains, Phase IV (KMG-IV): sequencing the most valuable type-strain genomes for metagenomic binning, comparative biology and taxonomic classification.</title>
        <authorList>
            <person name="Goeker M."/>
        </authorList>
    </citation>
    <scope>NUCLEOTIDE SEQUENCE [LARGE SCALE GENOMIC DNA]</scope>
    <source>
        <strain evidence="7 8">DSM 22071</strain>
    </source>
</reference>
<dbReference type="InterPro" id="IPR035926">
    <property type="entry name" value="NusB-like_sf"/>
</dbReference>
<dbReference type="RefSeq" id="WP_183729575.1">
    <property type="nucleotide sequence ID" value="NZ_JACHID010000002.1"/>
</dbReference>
<organism evidence="7 8">
    <name type="scientific">Desulfurispira natronophila</name>
    <dbReference type="NCBI Taxonomy" id="682562"/>
    <lineage>
        <taxon>Bacteria</taxon>
        <taxon>Pseudomonadati</taxon>
        <taxon>Chrysiogenota</taxon>
        <taxon>Chrysiogenia</taxon>
        <taxon>Chrysiogenales</taxon>
        <taxon>Chrysiogenaceae</taxon>
        <taxon>Desulfurispira</taxon>
    </lineage>
</organism>
<evidence type="ECO:0000256" key="4">
    <source>
        <dbReference type="ARBA" id="ARBA00023015"/>
    </source>
</evidence>
<keyword evidence="5" id="KW-0804">Transcription</keyword>
<evidence type="ECO:0000256" key="5">
    <source>
        <dbReference type="ARBA" id="ARBA00023163"/>
    </source>
</evidence>
<evidence type="ECO:0000259" key="6">
    <source>
        <dbReference type="Pfam" id="PF01029"/>
    </source>
</evidence>
<dbReference type="InterPro" id="IPR011605">
    <property type="entry name" value="NusB_fam"/>
</dbReference>
<comment type="caution">
    <text evidence="7">The sequence shown here is derived from an EMBL/GenBank/DDBJ whole genome shotgun (WGS) entry which is preliminary data.</text>
</comment>
<dbReference type="GO" id="GO:0003723">
    <property type="term" value="F:RNA binding"/>
    <property type="evidence" value="ECO:0007669"/>
    <property type="project" value="UniProtKB-KW"/>
</dbReference>
<gene>
    <name evidence="7" type="ORF">HNR37_000546</name>
</gene>
<proteinExistence type="inferred from homology"/>
<keyword evidence="4" id="KW-0805">Transcription regulation</keyword>
<evidence type="ECO:0000256" key="1">
    <source>
        <dbReference type="ARBA" id="ARBA00005952"/>
    </source>
</evidence>
<sequence length="130" mass="14676">MPSRRSQRENALKLGYALRISRGVFDGGFLEQSAQSFEIPLSDFSRELINAALNPGSGYNDLIDSLAKNADMLTSLDRHLMLQAMGEMDMRHSPAQTIINEYIELAKLYGADNSYRFVNVVLNQYKERLA</sequence>
<evidence type="ECO:0000256" key="3">
    <source>
        <dbReference type="ARBA" id="ARBA00022884"/>
    </source>
</evidence>
<name>A0A7W8DGB4_9BACT</name>
<keyword evidence="3" id="KW-0694">RNA-binding</keyword>
<dbReference type="Pfam" id="PF01029">
    <property type="entry name" value="NusB"/>
    <property type="match status" value="1"/>
</dbReference>
<comment type="similarity">
    <text evidence="1">Belongs to the NusB family.</text>
</comment>
<dbReference type="PANTHER" id="PTHR11078:SF3">
    <property type="entry name" value="ANTITERMINATION NUSB DOMAIN-CONTAINING PROTEIN"/>
    <property type="match status" value="1"/>
</dbReference>
<evidence type="ECO:0000313" key="8">
    <source>
        <dbReference type="Proteomes" id="UP000528322"/>
    </source>
</evidence>
<evidence type="ECO:0000313" key="7">
    <source>
        <dbReference type="EMBL" id="MBB5021240.1"/>
    </source>
</evidence>
<evidence type="ECO:0000256" key="2">
    <source>
        <dbReference type="ARBA" id="ARBA00022814"/>
    </source>
</evidence>
<dbReference type="Proteomes" id="UP000528322">
    <property type="component" value="Unassembled WGS sequence"/>
</dbReference>
<dbReference type="PANTHER" id="PTHR11078">
    <property type="entry name" value="N UTILIZATION SUBSTANCE PROTEIN B-RELATED"/>
    <property type="match status" value="1"/>
</dbReference>